<keyword evidence="4 7" id="KW-1133">Transmembrane helix</keyword>
<keyword evidence="3 7" id="KW-0812">Transmembrane</keyword>
<dbReference type="InterPro" id="IPR036909">
    <property type="entry name" value="Cyt_c-like_dom_sf"/>
</dbReference>
<evidence type="ECO:0000256" key="3">
    <source>
        <dbReference type="ARBA" id="ARBA00022692"/>
    </source>
</evidence>
<keyword evidence="6 7" id="KW-0472">Membrane</keyword>
<comment type="caution">
    <text evidence="9">The sequence shown here is derived from an EMBL/GenBank/DDBJ whole genome shotgun (WGS) entry which is preliminary data.</text>
</comment>
<feature type="non-terminal residue" evidence="9">
    <location>
        <position position="1"/>
    </location>
</feature>
<feature type="transmembrane region" description="Helical" evidence="7">
    <location>
        <begin position="35"/>
        <end position="52"/>
    </location>
</feature>
<comment type="subcellular location">
    <subcellularLocation>
        <location evidence="1">Cell membrane</location>
        <topology evidence="1">Multi-pass membrane protein</topology>
    </subcellularLocation>
</comment>
<organism evidence="9">
    <name type="scientific">marine sediment metagenome</name>
    <dbReference type="NCBI Taxonomy" id="412755"/>
    <lineage>
        <taxon>unclassified sequences</taxon>
        <taxon>metagenomes</taxon>
        <taxon>ecological metagenomes</taxon>
    </lineage>
</organism>
<dbReference type="InterPro" id="IPR023234">
    <property type="entry name" value="NarG-like_domain"/>
</dbReference>
<accession>X1CIT8</accession>
<evidence type="ECO:0000256" key="7">
    <source>
        <dbReference type="SAM" id="Phobius"/>
    </source>
</evidence>
<dbReference type="Gene3D" id="1.20.950.20">
    <property type="entry name" value="Transmembrane di-heme cytochromes, Chain C"/>
    <property type="match status" value="2"/>
</dbReference>
<protein>
    <recommendedName>
        <fullName evidence="8">NarG-like domain-containing protein</fullName>
    </recommendedName>
</protein>
<dbReference type="EMBL" id="BART01016628">
    <property type="protein sequence ID" value="GAG84156.1"/>
    <property type="molecule type" value="Genomic_DNA"/>
</dbReference>
<proteinExistence type="predicted"/>
<dbReference type="GO" id="GO:0016491">
    <property type="term" value="F:oxidoreductase activity"/>
    <property type="evidence" value="ECO:0007669"/>
    <property type="project" value="UniProtKB-KW"/>
</dbReference>
<evidence type="ECO:0000256" key="4">
    <source>
        <dbReference type="ARBA" id="ARBA00022989"/>
    </source>
</evidence>
<feature type="transmembrane region" description="Helical" evidence="7">
    <location>
        <begin position="6"/>
        <end position="23"/>
    </location>
</feature>
<reference evidence="9" key="1">
    <citation type="journal article" date="2014" name="Front. Microbiol.">
        <title>High frequency of phylogenetically diverse reductive dehalogenase-homologous genes in deep subseafloor sedimentary metagenomes.</title>
        <authorList>
            <person name="Kawai M."/>
            <person name="Futagami T."/>
            <person name="Toyoda A."/>
            <person name="Takaki Y."/>
            <person name="Nishi S."/>
            <person name="Hori S."/>
            <person name="Arai W."/>
            <person name="Tsubouchi T."/>
            <person name="Morono Y."/>
            <person name="Uchiyama I."/>
            <person name="Ito T."/>
            <person name="Fujiyama A."/>
            <person name="Inagaki F."/>
            <person name="Takami H."/>
        </authorList>
    </citation>
    <scope>NUCLEOTIDE SEQUENCE</scope>
    <source>
        <strain evidence="9">Expedition CK06-06</strain>
    </source>
</reference>
<evidence type="ECO:0000256" key="1">
    <source>
        <dbReference type="ARBA" id="ARBA00004651"/>
    </source>
</evidence>
<keyword evidence="5" id="KW-0560">Oxidoreductase</keyword>
<evidence type="ECO:0000256" key="2">
    <source>
        <dbReference type="ARBA" id="ARBA00022475"/>
    </source>
</evidence>
<dbReference type="SUPFAM" id="SSF46626">
    <property type="entry name" value="Cytochrome c"/>
    <property type="match status" value="1"/>
</dbReference>
<dbReference type="Pfam" id="PF02665">
    <property type="entry name" value="Nitrate_red_gam"/>
    <property type="match status" value="1"/>
</dbReference>
<dbReference type="AlphaFoldDB" id="X1CIT8"/>
<keyword evidence="2" id="KW-1003">Cell membrane</keyword>
<dbReference type="GO" id="GO:0009055">
    <property type="term" value="F:electron transfer activity"/>
    <property type="evidence" value="ECO:0007669"/>
    <property type="project" value="InterPro"/>
</dbReference>
<dbReference type="InterPro" id="IPR036197">
    <property type="entry name" value="NarG-like_sf"/>
</dbReference>
<dbReference type="GO" id="GO:0005886">
    <property type="term" value="C:plasma membrane"/>
    <property type="evidence" value="ECO:0007669"/>
    <property type="project" value="UniProtKB-SubCell"/>
</dbReference>
<dbReference type="SUPFAM" id="SSF103501">
    <property type="entry name" value="Respiratory nitrate reductase 1 gamma chain"/>
    <property type="match status" value="2"/>
</dbReference>
<dbReference type="GO" id="GO:0020037">
    <property type="term" value="F:heme binding"/>
    <property type="evidence" value="ECO:0007669"/>
    <property type="project" value="InterPro"/>
</dbReference>
<evidence type="ECO:0000256" key="5">
    <source>
        <dbReference type="ARBA" id="ARBA00023002"/>
    </source>
</evidence>
<name>X1CIT8_9ZZZZ</name>
<feature type="domain" description="NarG-like" evidence="8">
    <location>
        <begin position="5"/>
        <end position="70"/>
    </location>
</feature>
<gene>
    <name evidence="9" type="ORF">S01H4_31923</name>
</gene>
<sequence length="186" mass="21168">FLRDLFGFMVIVGIGIAIYRRIVMKVPRLKTNPMDSYAIIILAIIMLSGIFLEATKITSHTRYQEMVEEYADTDDEEELRTLESFWVQNFDIVSPTVKGPFEEEILAEGAEIHDMSCAACHSRPGWAFTGYAVAKIAKPIALGLDRANMPTLLWYLHFLACFVGMAYLPFSKMFHIFASPVIRSRF</sequence>
<evidence type="ECO:0000256" key="6">
    <source>
        <dbReference type="ARBA" id="ARBA00023136"/>
    </source>
</evidence>
<evidence type="ECO:0000259" key="8">
    <source>
        <dbReference type="Pfam" id="PF02665"/>
    </source>
</evidence>
<evidence type="ECO:0000313" key="9">
    <source>
        <dbReference type="EMBL" id="GAG84156.1"/>
    </source>
</evidence>
<feature type="transmembrane region" description="Helical" evidence="7">
    <location>
        <begin position="152"/>
        <end position="170"/>
    </location>
</feature>